<feature type="region of interest" description="Disordered" evidence="9">
    <location>
        <begin position="109"/>
        <end position="258"/>
    </location>
</feature>
<dbReference type="InterPro" id="IPR013159">
    <property type="entry name" value="DnaA_C"/>
</dbReference>
<proteinExistence type="inferred from homology"/>
<dbReference type="InterPro" id="IPR013317">
    <property type="entry name" value="DnaA_dom"/>
</dbReference>
<dbReference type="InterPro" id="IPR010921">
    <property type="entry name" value="Trp_repressor/repl_initiator"/>
</dbReference>
<evidence type="ECO:0000256" key="4">
    <source>
        <dbReference type="ARBA" id="ARBA00022840"/>
    </source>
</evidence>
<dbReference type="CDD" id="cd06571">
    <property type="entry name" value="Bac_DnaA_C"/>
    <property type="match status" value="1"/>
</dbReference>
<evidence type="ECO:0000256" key="9">
    <source>
        <dbReference type="SAM" id="MobiDB-lite"/>
    </source>
</evidence>
<accession>A0A5B9MIR3</accession>
<sequence>MMEDCAPGMSTPQGCTDDSDVIATFKEALKQRVGQERFQIWFSGVRFALEAAESAVSSPESPTAPRSIVAIAAGQFAADRLSNHYLSAMRGAAASACGTSTSIRIHVEDRPTRQAELPFPDEGGSAEGTAAEVRPSGDVNQTGTGVNQTGSGEPARRVAGQAAGRTRPAAAKRSGRHHHRGAQSLQSILRDGTDSRKPVRPKPGSVAPSLGKSTLGTSPLAIDAAHNQPPRQSAAEHRAAKPSVPDSTGNGSPQRNECTWETFVGGQCNELARTACKMAIENPGSASPLVLWGPPGSGKTHLLNAVAGKLRSLHRMRRVVSLSAEDFTNDFIKALNGNCLPAFRSRFRDADALLIDDIQFFVEKKATIRELHHTIEMLAEVGKPLVFAGTKAPNEINGLGGELSGRLASGLVCQVEGLDAQTRQQLLARYAEDRCLIPWPQQTLQEIASVAGGDGRLLSGIVNLVALLQRMYGQMPTMDQIRQHGAHLLRSSGVPITLSSIERAVEKVFQLDSKSLQSGSQTKSITEPRMLAMYLAREMTSSAFSEIGGHFGGRSHSTAILANQRVRQWLDAGRSVGRGQAALSADEAIRRIESMLKTG</sequence>
<dbReference type="Gene3D" id="3.30.300.180">
    <property type="match status" value="1"/>
</dbReference>
<gene>
    <name evidence="12" type="primary">dnaA_2</name>
    <name evidence="12" type="ORF">Mal15_39630</name>
</gene>
<dbReference type="PRINTS" id="PR00051">
    <property type="entry name" value="DNAA"/>
</dbReference>
<keyword evidence="3 7" id="KW-0547">Nucleotide-binding</keyword>
<dbReference type="Pfam" id="PF00308">
    <property type="entry name" value="Bac_DnaA"/>
    <property type="match status" value="1"/>
</dbReference>
<evidence type="ECO:0000256" key="6">
    <source>
        <dbReference type="ARBA" id="ARBA00023125"/>
    </source>
</evidence>
<keyword evidence="2 7" id="KW-0235">DNA replication</keyword>
<feature type="compositionally biased region" description="Polar residues" evidence="9">
    <location>
        <begin position="245"/>
        <end position="258"/>
    </location>
</feature>
<comment type="function">
    <text evidence="7">Plays an essential role in the initiation and regulation of chromosomal replication. ATP-DnaA binds to the origin of replication (oriC) to initiate formation of the DNA replication initiation complex once per cell cycle. Binds the DnaA box (a 9 base pair repeat at the origin) and separates the double-stranded (ds)DNA. Forms a right-handed helical filament on oriC DNA; dsDNA binds to the exterior of the filament while single-stranded (ss)DNA is stabiized in the filament's interior. The ATP-DnaA-oriC complex binds and stabilizes one strand of the AT-rich DNA unwinding element (DUE), permitting loading of DNA polymerase. After initiation quickly degrades to an ADP-DnaA complex that is not apt for DNA replication. Binds acidic phospholipids.</text>
</comment>
<dbReference type="KEGG" id="smam:Mal15_39630"/>
<evidence type="ECO:0000256" key="3">
    <source>
        <dbReference type="ARBA" id="ARBA00022741"/>
    </source>
</evidence>
<dbReference type="InterPro" id="IPR020591">
    <property type="entry name" value="Chromosome_initiator_DnaA-like"/>
</dbReference>
<dbReference type="GO" id="GO:0006275">
    <property type="term" value="P:regulation of DNA replication"/>
    <property type="evidence" value="ECO:0007669"/>
    <property type="project" value="InterPro"/>
</dbReference>
<keyword evidence="4 7" id="KW-0067">ATP-binding</keyword>
<evidence type="ECO:0000256" key="2">
    <source>
        <dbReference type="ARBA" id="ARBA00022705"/>
    </source>
</evidence>
<dbReference type="GO" id="GO:0006270">
    <property type="term" value="P:DNA replication initiation"/>
    <property type="evidence" value="ECO:0007669"/>
    <property type="project" value="InterPro"/>
</dbReference>
<reference evidence="12 13" key="1">
    <citation type="submission" date="2019-02" db="EMBL/GenBank/DDBJ databases">
        <title>Planctomycetal bacteria perform biofilm scaping via a novel small molecule.</title>
        <authorList>
            <person name="Jeske O."/>
            <person name="Boedeker C."/>
            <person name="Wiegand S."/>
            <person name="Breitling P."/>
            <person name="Kallscheuer N."/>
            <person name="Jogler M."/>
            <person name="Rohde M."/>
            <person name="Petersen J."/>
            <person name="Medema M.H."/>
            <person name="Surup F."/>
            <person name="Jogler C."/>
        </authorList>
    </citation>
    <scope>NUCLEOTIDE SEQUENCE [LARGE SCALE GENOMIC DNA]</scope>
    <source>
        <strain evidence="12 13">Mal15</strain>
    </source>
</reference>
<dbReference type="InterPro" id="IPR038454">
    <property type="entry name" value="DnaA_N_sf"/>
</dbReference>
<evidence type="ECO:0000256" key="7">
    <source>
        <dbReference type="RuleBase" id="RU000577"/>
    </source>
</evidence>
<comment type="similarity">
    <text evidence="8">Belongs to the DnaA family.</text>
</comment>
<dbReference type="GO" id="GO:0003688">
    <property type="term" value="F:DNA replication origin binding"/>
    <property type="evidence" value="ECO:0007669"/>
    <property type="project" value="TreeGrafter"/>
</dbReference>
<evidence type="ECO:0000256" key="5">
    <source>
        <dbReference type="ARBA" id="ARBA00023121"/>
    </source>
</evidence>
<feature type="compositionally biased region" description="Polar residues" evidence="9">
    <location>
        <begin position="138"/>
        <end position="151"/>
    </location>
</feature>
<organism evidence="12 13">
    <name type="scientific">Stieleria maiorica</name>
    <dbReference type="NCBI Taxonomy" id="2795974"/>
    <lineage>
        <taxon>Bacteria</taxon>
        <taxon>Pseudomonadati</taxon>
        <taxon>Planctomycetota</taxon>
        <taxon>Planctomycetia</taxon>
        <taxon>Pirellulales</taxon>
        <taxon>Pirellulaceae</taxon>
        <taxon>Stieleria</taxon>
    </lineage>
</organism>
<dbReference type="Pfam" id="PF08299">
    <property type="entry name" value="Bac_DnaA_C"/>
    <property type="match status" value="1"/>
</dbReference>
<evidence type="ECO:0000313" key="12">
    <source>
        <dbReference type="EMBL" id="QEF99896.1"/>
    </source>
</evidence>
<dbReference type="Proteomes" id="UP000321353">
    <property type="component" value="Chromosome"/>
</dbReference>
<evidence type="ECO:0000256" key="1">
    <source>
        <dbReference type="ARBA" id="ARBA00022490"/>
    </source>
</evidence>
<dbReference type="SUPFAM" id="SSF52540">
    <property type="entry name" value="P-loop containing nucleoside triphosphate hydrolases"/>
    <property type="match status" value="1"/>
</dbReference>
<keyword evidence="13" id="KW-1185">Reference proteome</keyword>
<dbReference type="CDD" id="cd00009">
    <property type="entry name" value="AAA"/>
    <property type="match status" value="1"/>
</dbReference>
<feature type="domain" description="Chromosomal replication initiator DnaA C-terminal" evidence="11">
    <location>
        <begin position="497"/>
        <end position="566"/>
    </location>
</feature>
<dbReference type="Gene3D" id="1.10.1750.10">
    <property type="match status" value="1"/>
</dbReference>
<dbReference type="InterPro" id="IPR003593">
    <property type="entry name" value="AAA+_ATPase"/>
</dbReference>
<name>A0A5B9MIR3_9BACT</name>
<dbReference type="AlphaFoldDB" id="A0A5B9MIR3"/>
<keyword evidence="1" id="KW-0963">Cytoplasm</keyword>
<dbReference type="PANTHER" id="PTHR30050">
    <property type="entry name" value="CHROMOSOMAL REPLICATION INITIATOR PROTEIN DNAA"/>
    <property type="match status" value="1"/>
</dbReference>
<dbReference type="Gene3D" id="3.40.50.300">
    <property type="entry name" value="P-loop containing nucleotide triphosphate hydrolases"/>
    <property type="match status" value="1"/>
</dbReference>
<dbReference type="GO" id="GO:0005886">
    <property type="term" value="C:plasma membrane"/>
    <property type="evidence" value="ECO:0007669"/>
    <property type="project" value="TreeGrafter"/>
</dbReference>
<dbReference type="InterPro" id="IPR027417">
    <property type="entry name" value="P-loop_NTPase"/>
</dbReference>
<dbReference type="SMART" id="SM00382">
    <property type="entry name" value="AAA"/>
    <property type="match status" value="1"/>
</dbReference>
<keyword evidence="5" id="KW-0446">Lipid-binding</keyword>
<dbReference type="GO" id="GO:0008289">
    <property type="term" value="F:lipid binding"/>
    <property type="evidence" value="ECO:0007669"/>
    <property type="project" value="UniProtKB-KW"/>
</dbReference>
<evidence type="ECO:0000259" key="10">
    <source>
        <dbReference type="SMART" id="SM00382"/>
    </source>
</evidence>
<keyword evidence="6 7" id="KW-0238">DNA-binding</keyword>
<dbReference type="SMART" id="SM00760">
    <property type="entry name" value="Bac_DnaA_C"/>
    <property type="match status" value="1"/>
</dbReference>
<dbReference type="EMBL" id="CP036264">
    <property type="protein sequence ID" value="QEF99896.1"/>
    <property type="molecule type" value="Genomic_DNA"/>
</dbReference>
<feature type="domain" description="AAA+ ATPase" evidence="10">
    <location>
        <begin position="285"/>
        <end position="422"/>
    </location>
</feature>
<dbReference type="GO" id="GO:0005524">
    <property type="term" value="F:ATP binding"/>
    <property type="evidence" value="ECO:0007669"/>
    <property type="project" value="UniProtKB-KW"/>
</dbReference>
<evidence type="ECO:0000256" key="8">
    <source>
        <dbReference type="RuleBase" id="RU004227"/>
    </source>
</evidence>
<evidence type="ECO:0000259" key="11">
    <source>
        <dbReference type="SMART" id="SM00760"/>
    </source>
</evidence>
<protein>
    <recommendedName>
        <fullName evidence="7">Chromosomal replication initiator protein DnaA</fullName>
    </recommendedName>
</protein>
<dbReference type="PANTHER" id="PTHR30050:SF2">
    <property type="entry name" value="CHROMOSOMAL REPLICATION INITIATOR PROTEIN DNAA"/>
    <property type="match status" value="1"/>
</dbReference>
<evidence type="ECO:0000313" key="13">
    <source>
        <dbReference type="Proteomes" id="UP000321353"/>
    </source>
</evidence>
<dbReference type="SUPFAM" id="SSF48295">
    <property type="entry name" value="TrpR-like"/>
    <property type="match status" value="1"/>
</dbReference>